<dbReference type="RefSeq" id="WP_121091237.1">
    <property type="nucleotide sequence ID" value="NZ_RBZU01000019.1"/>
</dbReference>
<evidence type="ECO:0000313" key="1">
    <source>
        <dbReference type="EMBL" id="RKP44690.1"/>
    </source>
</evidence>
<sequence>MKFAFYKGNSSLLDKLISWWMRGPYSHVEVILGEGPRGTYTIASSVPGIGVRIATHQTLPLDEWDIIDGPGNIDAARAWFEKRVGAPYDYVGLLGFVLRPATGDARGKYWCSEAALEAIGFPGAWRYDPNAMFDVITYSARAARA</sequence>
<protein>
    <recommendedName>
        <fullName evidence="3">Enoyl-CoA hydratase</fullName>
    </recommendedName>
</protein>
<dbReference type="EMBL" id="RBZU01000019">
    <property type="protein sequence ID" value="RKP44690.1"/>
    <property type="molecule type" value="Genomic_DNA"/>
</dbReference>
<evidence type="ECO:0008006" key="3">
    <source>
        <dbReference type="Google" id="ProtNLM"/>
    </source>
</evidence>
<proteinExistence type="predicted"/>
<gene>
    <name evidence="1" type="ORF">D7S86_27050</name>
</gene>
<organism evidence="1 2">
    <name type="scientific">Pararobbsia silviterrae</name>
    <dbReference type="NCBI Taxonomy" id="1792498"/>
    <lineage>
        <taxon>Bacteria</taxon>
        <taxon>Pseudomonadati</taxon>
        <taxon>Pseudomonadota</taxon>
        <taxon>Betaproteobacteria</taxon>
        <taxon>Burkholderiales</taxon>
        <taxon>Burkholderiaceae</taxon>
        <taxon>Pararobbsia</taxon>
    </lineage>
</organism>
<dbReference type="SUPFAM" id="SSF54001">
    <property type="entry name" value="Cysteine proteinases"/>
    <property type="match status" value="1"/>
</dbReference>
<name>A0A494X2W8_9BURK</name>
<dbReference type="OrthoDB" id="95478at2"/>
<accession>A0A494X2W8</accession>
<reference evidence="1 2" key="1">
    <citation type="submission" date="2018-10" db="EMBL/GenBank/DDBJ databases">
        <title>Robbsia sp. DHC34, isolated from soil.</title>
        <authorList>
            <person name="Gao Z.-H."/>
            <person name="Qiu L.-H."/>
        </authorList>
    </citation>
    <scope>NUCLEOTIDE SEQUENCE [LARGE SCALE GENOMIC DNA]</scope>
    <source>
        <strain evidence="1 2">DHC34</strain>
    </source>
</reference>
<dbReference type="Proteomes" id="UP000270342">
    <property type="component" value="Unassembled WGS sequence"/>
</dbReference>
<dbReference type="AlphaFoldDB" id="A0A494X2W8"/>
<keyword evidence="2" id="KW-1185">Reference proteome</keyword>
<evidence type="ECO:0000313" key="2">
    <source>
        <dbReference type="Proteomes" id="UP000270342"/>
    </source>
</evidence>
<comment type="caution">
    <text evidence="1">The sequence shown here is derived from an EMBL/GenBank/DDBJ whole genome shotgun (WGS) entry which is preliminary data.</text>
</comment>
<dbReference type="Gene3D" id="3.90.1720.10">
    <property type="entry name" value="endopeptidase domain like (from Nostoc punctiforme)"/>
    <property type="match status" value="1"/>
</dbReference>
<dbReference type="InterPro" id="IPR038765">
    <property type="entry name" value="Papain-like_cys_pep_sf"/>
</dbReference>